<feature type="transmembrane region" description="Helical" evidence="2">
    <location>
        <begin position="241"/>
        <end position="260"/>
    </location>
</feature>
<protein>
    <recommendedName>
        <fullName evidence="3">Ig-like domain-containing protein</fullName>
    </recommendedName>
</protein>
<dbReference type="GeneTree" id="ENSGT00940000177359"/>
<dbReference type="InterPro" id="IPR036179">
    <property type="entry name" value="Ig-like_dom_sf"/>
</dbReference>
<accession>A0A8P4G9X3</accession>
<keyword evidence="2" id="KW-1133">Transmembrane helix</keyword>
<evidence type="ECO:0000259" key="3">
    <source>
        <dbReference type="PROSITE" id="PS50835"/>
    </source>
</evidence>
<dbReference type="AlphaFoldDB" id="A0A8P4G9X3"/>
<evidence type="ECO:0000256" key="1">
    <source>
        <dbReference type="ARBA" id="ARBA00023319"/>
    </source>
</evidence>
<dbReference type="Gene3D" id="2.60.40.10">
    <property type="entry name" value="Immunoglobulins"/>
    <property type="match status" value="1"/>
</dbReference>
<name>A0A8P4G9X3_DICLA</name>
<dbReference type="InterPro" id="IPR013783">
    <property type="entry name" value="Ig-like_fold"/>
</dbReference>
<dbReference type="Pfam" id="PF00047">
    <property type="entry name" value="ig"/>
    <property type="match status" value="1"/>
</dbReference>
<keyword evidence="1" id="KW-0393">Immunoglobulin domain</keyword>
<keyword evidence="2" id="KW-0472">Membrane</keyword>
<reference evidence="4" key="1">
    <citation type="submission" date="2025-08" db="UniProtKB">
        <authorList>
            <consortium name="Ensembl"/>
        </authorList>
    </citation>
    <scope>IDENTIFICATION</scope>
</reference>
<dbReference type="SUPFAM" id="SSF48726">
    <property type="entry name" value="Immunoglobulin"/>
    <property type="match status" value="1"/>
</dbReference>
<dbReference type="Proteomes" id="UP000694389">
    <property type="component" value="Unassembled WGS sequence"/>
</dbReference>
<dbReference type="PROSITE" id="PS50835">
    <property type="entry name" value="IG_LIKE"/>
    <property type="match status" value="1"/>
</dbReference>
<dbReference type="Ensembl" id="ENSDLAT00005072893.1">
    <property type="protein sequence ID" value="ENSDLAP00005071693.1"/>
    <property type="gene ID" value="ENSDLAG00005026874.1"/>
</dbReference>
<proteinExistence type="predicted"/>
<keyword evidence="5" id="KW-1185">Reference proteome</keyword>
<sequence>CLHLRETRDPYSLHRRWTSCRPGAPTAPTAMAPTPLILFFAVLSVKSVLGKIYVNVRDSVTLTENCTEDKDFILKTRDNTVMVAQRVNGVWTPGEVYKTRIKPVSSSSVNLTRVNYNDIGFYEFTCGRRVLSNPVYLKVVTPVNLSATEGQTVELPCRSVTAGLDPSSGGIRNGTGYEGRVSVPADWKLTGDFSLTLDRVQLEDEGQFICFIDKAGTRTRGDPAAVMMKVNKKTPNQTTTIVVLSVLVFIFFCLWLRLYLKSRTSSKVPPGPGDVEMGLLSGGGGGLSRFSG</sequence>
<dbReference type="InterPro" id="IPR007110">
    <property type="entry name" value="Ig-like_dom"/>
</dbReference>
<reference evidence="4" key="2">
    <citation type="submission" date="2025-09" db="UniProtKB">
        <authorList>
            <consortium name="Ensembl"/>
        </authorList>
    </citation>
    <scope>IDENTIFICATION</scope>
</reference>
<evidence type="ECO:0000313" key="5">
    <source>
        <dbReference type="Proteomes" id="UP000694389"/>
    </source>
</evidence>
<evidence type="ECO:0000256" key="2">
    <source>
        <dbReference type="SAM" id="Phobius"/>
    </source>
</evidence>
<dbReference type="SMART" id="SM00409">
    <property type="entry name" value="IG"/>
    <property type="match status" value="2"/>
</dbReference>
<dbReference type="InterPro" id="IPR003599">
    <property type="entry name" value="Ig_sub"/>
</dbReference>
<feature type="domain" description="Ig-like" evidence="3">
    <location>
        <begin position="134"/>
        <end position="227"/>
    </location>
</feature>
<dbReference type="InterPro" id="IPR013151">
    <property type="entry name" value="Immunoglobulin_dom"/>
</dbReference>
<evidence type="ECO:0000313" key="4">
    <source>
        <dbReference type="Ensembl" id="ENSDLAP00005071693.1"/>
    </source>
</evidence>
<keyword evidence="2" id="KW-0812">Transmembrane</keyword>
<organism evidence="4 5">
    <name type="scientific">Dicentrarchus labrax</name>
    <name type="common">European seabass</name>
    <name type="synonym">Morone labrax</name>
    <dbReference type="NCBI Taxonomy" id="13489"/>
    <lineage>
        <taxon>Eukaryota</taxon>
        <taxon>Metazoa</taxon>
        <taxon>Chordata</taxon>
        <taxon>Craniata</taxon>
        <taxon>Vertebrata</taxon>
        <taxon>Euteleostomi</taxon>
        <taxon>Actinopterygii</taxon>
        <taxon>Neopterygii</taxon>
        <taxon>Teleostei</taxon>
        <taxon>Neoteleostei</taxon>
        <taxon>Acanthomorphata</taxon>
        <taxon>Eupercaria</taxon>
        <taxon>Moronidae</taxon>
        <taxon>Dicentrarchus</taxon>
    </lineage>
</organism>